<keyword evidence="4 6" id="KW-1005">Bacterial flagellum biogenesis</keyword>
<dbReference type="Proteomes" id="UP001469365">
    <property type="component" value="Unassembled WGS sequence"/>
</dbReference>
<dbReference type="InterPro" id="IPR003713">
    <property type="entry name" value="FliS"/>
</dbReference>
<accession>A0ABU9DS99</accession>
<comment type="similarity">
    <text evidence="2 6">Belongs to the FliS family.</text>
</comment>
<proteinExistence type="inferred from homology"/>
<evidence type="ECO:0000256" key="3">
    <source>
        <dbReference type="ARBA" id="ARBA00022490"/>
    </source>
</evidence>
<reference evidence="7 8" key="1">
    <citation type="submission" date="2024-04" db="EMBL/GenBank/DDBJ databases">
        <title>draft genome sequnece of Paenibacillus filicis.</title>
        <authorList>
            <person name="Kim D.-U."/>
        </authorList>
    </citation>
    <scope>NUCLEOTIDE SEQUENCE [LARGE SCALE GENOMIC DNA]</scope>
    <source>
        <strain evidence="7 8">KACC14197</strain>
    </source>
</reference>
<evidence type="ECO:0000313" key="8">
    <source>
        <dbReference type="Proteomes" id="UP001469365"/>
    </source>
</evidence>
<evidence type="ECO:0000256" key="2">
    <source>
        <dbReference type="ARBA" id="ARBA00008787"/>
    </source>
</evidence>
<dbReference type="PIRSF" id="PIRSF039090">
    <property type="entry name" value="Flis"/>
    <property type="match status" value="1"/>
</dbReference>
<name>A0ABU9DS99_9BACL</name>
<comment type="caution">
    <text evidence="7">The sequence shown here is derived from an EMBL/GenBank/DDBJ whole genome shotgun (WGS) entry which is preliminary data.</text>
</comment>
<gene>
    <name evidence="7" type="primary">fliS</name>
    <name evidence="7" type="ORF">WMW72_27970</name>
</gene>
<evidence type="ECO:0000256" key="1">
    <source>
        <dbReference type="ARBA" id="ARBA00004514"/>
    </source>
</evidence>
<dbReference type="SUPFAM" id="SSF101116">
    <property type="entry name" value="Flagellar export chaperone FliS"/>
    <property type="match status" value="1"/>
</dbReference>
<keyword evidence="7" id="KW-0966">Cell projection</keyword>
<dbReference type="Gene3D" id="1.20.120.340">
    <property type="entry name" value="Flagellar protein FliS"/>
    <property type="match status" value="1"/>
</dbReference>
<dbReference type="PANTHER" id="PTHR34773">
    <property type="entry name" value="FLAGELLAR SECRETION CHAPERONE FLIS"/>
    <property type="match status" value="1"/>
</dbReference>
<sequence length="129" mass="14525">MLQTQLNKYLENSVQTATPAQLLIMLCDGAIRFCKQGIAAINQQNFEEANLNLTKTQDIISEFIITLDKNSSIAEPLLKLYEYFNYRLIEANIQKKVDSAEEVLGYLIDLKQTWVEAAKSSGANHVKLG</sequence>
<keyword evidence="7" id="KW-0282">Flagellum</keyword>
<protein>
    <recommendedName>
        <fullName evidence="6">Flagellar secretion chaperone FliS</fullName>
    </recommendedName>
</protein>
<evidence type="ECO:0000313" key="7">
    <source>
        <dbReference type="EMBL" id="MEK8131751.1"/>
    </source>
</evidence>
<keyword evidence="7" id="KW-0969">Cilium</keyword>
<dbReference type="CDD" id="cd16098">
    <property type="entry name" value="FliS"/>
    <property type="match status" value="1"/>
</dbReference>
<dbReference type="EMBL" id="JBBPCC010000023">
    <property type="protein sequence ID" value="MEK8131751.1"/>
    <property type="molecule type" value="Genomic_DNA"/>
</dbReference>
<dbReference type="Pfam" id="PF02561">
    <property type="entry name" value="FliS"/>
    <property type="match status" value="1"/>
</dbReference>
<dbReference type="NCBIfam" id="TIGR00208">
    <property type="entry name" value="fliS"/>
    <property type="match status" value="1"/>
</dbReference>
<keyword evidence="8" id="KW-1185">Reference proteome</keyword>
<comment type="subcellular location">
    <subcellularLocation>
        <location evidence="1 6">Cytoplasm</location>
        <location evidence="1 6">Cytosol</location>
    </subcellularLocation>
</comment>
<organism evidence="7 8">
    <name type="scientific">Paenibacillus filicis</name>
    <dbReference type="NCBI Taxonomy" id="669464"/>
    <lineage>
        <taxon>Bacteria</taxon>
        <taxon>Bacillati</taxon>
        <taxon>Bacillota</taxon>
        <taxon>Bacilli</taxon>
        <taxon>Bacillales</taxon>
        <taxon>Paenibacillaceae</taxon>
        <taxon>Paenibacillus</taxon>
    </lineage>
</organism>
<evidence type="ECO:0000256" key="6">
    <source>
        <dbReference type="PIRNR" id="PIRNR039090"/>
    </source>
</evidence>
<dbReference type="PANTHER" id="PTHR34773:SF1">
    <property type="entry name" value="FLAGELLAR SECRETION CHAPERONE FLIS"/>
    <property type="match status" value="1"/>
</dbReference>
<evidence type="ECO:0000256" key="5">
    <source>
        <dbReference type="ARBA" id="ARBA00023186"/>
    </source>
</evidence>
<keyword evidence="5" id="KW-0143">Chaperone</keyword>
<dbReference type="InterPro" id="IPR036584">
    <property type="entry name" value="FliS_sf"/>
</dbReference>
<dbReference type="RefSeq" id="WP_341418882.1">
    <property type="nucleotide sequence ID" value="NZ_JBBPCC010000023.1"/>
</dbReference>
<evidence type="ECO:0000256" key="4">
    <source>
        <dbReference type="ARBA" id="ARBA00022795"/>
    </source>
</evidence>
<keyword evidence="3 6" id="KW-0963">Cytoplasm</keyword>